<dbReference type="AlphaFoldDB" id="A0ABD1FJM3"/>
<evidence type="ECO:0000313" key="4">
    <source>
        <dbReference type="EMBL" id="KAL1532048.1"/>
    </source>
</evidence>
<dbReference type="Pfam" id="PF24981">
    <property type="entry name" value="Beta-prop_ATRN-LZTR1"/>
    <property type="match status" value="1"/>
</dbReference>
<sequence length="341" mass="37461">MASPPESVEMSWEKVSVGGVCRWGHTCNAVADGKLLYIFGGHDGEGARTNRVSVFDTVNMVWSEPEMNGTPPTPRDGHSCISIGDDLFVFGGMDETGPVNDLHILETFTNTWVVPTVTGDMPEPRDGQCAAFIGKKFFSFGGISEFEDRDDDLNVLSYTFDFWTWELVLTTGPIPTTKFGHTCTAWENKIIVVGGRDASGTCISDIYMLDTDDYVWTEYTTDEIFPPRSGHTSICFEDRLFIFGGFPNDQSMSNDLYMLDLETGALTEVTSTGDCPSARYSVAGACVDPQMRGVLVFLGGYRDNHGVLDDMYYLHTALTRSPRSPRASETQLAPADDAGDT</sequence>
<dbReference type="InterPro" id="IPR056737">
    <property type="entry name" value="Beta-prop_ATRN-MKLN-like"/>
</dbReference>
<dbReference type="SMART" id="SM00612">
    <property type="entry name" value="Kelch"/>
    <property type="match status" value="4"/>
</dbReference>
<dbReference type="PANTHER" id="PTHR46093">
    <property type="entry name" value="ACYL-COA-BINDING DOMAIN-CONTAINING PROTEIN 5"/>
    <property type="match status" value="1"/>
</dbReference>
<dbReference type="Pfam" id="PF24681">
    <property type="entry name" value="Kelch_KLHDC2_KLHL20_DRC7"/>
    <property type="match status" value="1"/>
</dbReference>
<keyword evidence="2" id="KW-0677">Repeat</keyword>
<dbReference type="SUPFAM" id="SSF50965">
    <property type="entry name" value="Galactose oxidase, central domain"/>
    <property type="match status" value="1"/>
</dbReference>
<accession>A0ABD1FJM3</accession>
<evidence type="ECO:0000256" key="1">
    <source>
        <dbReference type="ARBA" id="ARBA00022441"/>
    </source>
</evidence>
<dbReference type="EMBL" id="JBEAFC010000014">
    <property type="protein sequence ID" value="KAL1532048.1"/>
    <property type="molecule type" value="Genomic_DNA"/>
</dbReference>
<dbReference type="InterPro" id="IPR011043">
    <property type="entry name" value="Gal_Oxase/kelch_b-propeller"/>
</dbReference>
<organism evidence="4 5">
    <name type="scientific">Salvia divinorum</name>
    <name type="common">Maria pastora</name>
    <name type="synonym">Diviner's sage</name>
    <dbReference type="NCBI Taxonomy" id="28513"/>
    <lineage>
        <taxon>Eukaryota</taxon>
        <taxon>Viridiplantae</taxon>
        <taxon>Streptophyta</taxon>
        <taxon>Embryophyta</taxon>
        <taxon>Tracheophyta</taxon>
        <taxon>Spermatophyta</taxon>
        <taxon>Magnoliopsida</taxon>
        <taxon>eudicotyledons</taxon>
        <taxon>Gunneridae</taxon>
        <taxon>Pentapetalae</taxon>
        <taxon>asterids</taxon>
        <taxon>lamiids</taxon>
        <taxon>Lamiales</taxon>
        <taxon>Lamiaceae</taxon>
        <taxon>Nepetoideae</taxon>
        <taxon>Mentheae</taxon>
        <taxon>Salviinae</taxon>
        <taxon>Salvia</taxon>
        <taxon>Salvia subgen. Calosphace</taxon>
    </lineage>
</organism>
<dbReference type="Proteomes" id="UP001567538">
    <property type="component" value="Unassembled WGS sequence"/>
</dbReference>
<name>A0ABD1FJM3_SALDI</name>
<dbReference type="PANTHER" id="PTHR46093:SF18">
    <property type="entry name" value="FIBRONECTIN TYPE-III DOMAIN-CONTAINING PROTEIN"/>
    <property type="match status" value="1"/>
</dbReference>
<evidence type="ECO:0000259" key="3">
    <source>
        <dbReference type="Pfam" id="PF24981"/>
    </source>
</evidence>
<gene>
    <name evidence="4" type="ORF">AAHA92_32109</name>
</gene>
<comment type="caution">
    <text evidence="4">The sequence shown here is derived from an EMBL/GenBank/DDBJ whole genome shotgun (WGS) entry which is preliminary data.</text>
</comment>
<evidence type="ECO:0000256" key="2">
    <source>
        <dbReference type="ARBA" id="ARBA00022737"/>
    </source>
</evidence>
<reference evidence="4 5" key="1">
    <citation type="submission" date="2024-06" db="EMBL/GenBank/DDBJ databases">
        <title>A chromosome level genome sequence of Diviner's sage (Salvia divinorum).</title>
        <authorList>
            <person name="Ford S.A."/>
            <person name="Ro D.-K."/>
            <person name="Ness R.W."/>
            <person name="Phillips M.A."/>
        </authorList>
    </citation>
    <scope>NUCLEOTIDE SEQUENCE [LARGE SCALE GENOMIC DNA]</scope>
    <source>
        <strain evidence="4">SAF-2024a</strain>
        <tissue evidence="4">Leaf</tissue>
    </source>
</reference>
<keyword evidence="1" id="KW-0880">Kelch repeat</keyword>
<dbReference type="Gene3D" id="2.120.10.80">
    <property type="entry name" value="Kelch-type beta propeller"/>
    <property type="match status" value="2"/>
</dbReference>
<dbReference type="InterPro" id="IPR015915">
    <property type="entry name" value="Kelch-typ_b-propeller"/>
</dbReference>
<protein>
    <recommendedName>
        <fullName evidence="3">Attractin/MKLN-like beta-propeller domain-containing protein</fullName>
    </recommendedName>
</protein>
<evidence type="ECO:0000313" key="5">
    <source>
        <dbReference type="Proteomes" id="UP001567538"/>
    </source>
</evidence>
<proteinExistence type="predicted"/>
<keyword evidence="5" id="KW-1185">Reference proteome</keyword>
<dbReference type="InterPro" id="IPR006652">
    <property type="entry name" value="Kelch_1"/>
</dbReference>
<feature type="domain" description="Attractin/MKLN-like beta-propeller" evidence="3">
    <location>
        <begin position="194"/>
        <end position="315"/>
    </location>
</feature>